<comment type="caution">
    <text evidence="2">The sequence shown here is derived from an EMBL/GenBank/DDBJ whole genome shotgun (WGS) entry which is preliminary data.</text>
</comment>
<reference evidence="2" key="1">
    <citation type="journal article" date="2022" name="Int. J. Mol. Sci.">
        <title>Draft Genome of Tanacetum Coccineum: Genomic Comparison of Closely Related Tanacetum-Family Plants.</title>
        <authorList>
            <person name="Yamashiro T."/>
            <person name="Shiraishi A."/>
            <person name="Nakayama K."/>
            <person name="Satake H."/>
        </authorList>
    </citation>
    <scope>NUCLEOTIDE SEQUENCE</scope>
</reference>
<accession>A0ABQ4WRN1</accession>
<dbReference type="InterPro" id="IPR032567">
    <property type="entry name" value="RTL1-rel"/>
</dbReference>
<dbReference type="EMBL" id="BQNB010008876">
    <property type="protein sequence ID" value="GJS55562.1"/>
    <property type="molecule type" value="Genomic_DNA"/>
</dbReference>
<dbReference type="Proteomes" id="UP001151760">
    <property type="component" value="Unassembled WGS sequence"/>
</dbReference>
<dbReference type="PANTHER" id="PTHR15503">
    <property type="entry name" value="LDOC1 RELATED"/>
    <property type="match status" value="1"/>
</dbReference>
<dbReference type="SUPFAM" id="SSF56672">
    <property type="entry name" value="DNA/RNA polymerases"/>
    <property type="match status" value="1"/>
</dbReference>
<name>A0ABQ4WRN1_9ASTR</name>
<dbReference type="Gene3D" id="3.30.70.270">
    <property type="match status" value="1"/>
</dbReference>
<dbReference type="InterPro" id="IPR043502">
    <property type="entry name" value="DNA/RNA_pol_sf"/>
</dbReference>
<dbReference type="InterPro" id="IPR000477">
    <property type="entry name" value="RT_dom"/>
</dbReference>
<dbReference type="PANTHER" id="PTHR15503:SF45">
    <property type="entry name" value="RNA-DIRECTED DNA POLYMERASE HOMOLOG"/>
    <property type="match status" value="1"/>
</dbReference>
<evidence type="ECO:0000313" key="3">
    <source>
        <dbReference type="Proteomes" id="UP001151760"/>
    </source>
</evidence>
<keyword evidence="3" id="KW-1185">Reference proteome</keyword>
<organism evidence="2 3">
    <name type="scientific">Tanacetum coccineum</name>
    <dbReference type="NCBI Taxonomy" id="301880"/>
    <lineage>
        <taxon>Eukaryota</taxon>
        <taxon>Viridiplantae</taxon>
        <taxon>Streptophyta</taxon>
        <taxon>Embryophyta</taxon>
        <taxon>Tracheophyta</taxon>
        <taxon>Spermatophyta</taxon>
        <taxon>Magnoliopsida</taxon>
        <taxon>eudicotyledons</taxon>
        <taxon>Gunneridae</taxon>
        <taxon>Pentapetalae</taxon>
        <taxon>asterids</taxon>
        <taxon>campanulids</taxon>
        <taxon>Asterales</taxon>
        <taxon>Asteraceae</taxon>
        <taxon>Asteroideae</taxon>
        <taxon>Anthemideae</taxon>
        <taxon>Anthemidinae</taxon>
        <taxon>Tanacetum</taxon>
    </lineage>
</organism>
<reference evidence="2" key="2">
    <citation type="submission" date="2022-01" db="EMBL/GenBank/DDBJ databases">
        <authorList>
            <person name="Yamashiro T."/>
            <person name="Shiraishi A."/>
            <person name="Satake H."/>
            <person name="Nakayama K."/>
        </authorList>
    </citation>
    <scope>NUCLEOTIDE SEQUENCE</scope>
</reference>
<sequence length="216" mass="24908">MLIELGSLDVIIRMDWLTKYHAVIICDENLVSVPFDNGTLTIRGDGNEDRRDSRTEKKLEKKRLEDVPVFRDFLDLVPEDLPGFPSTRQVKFQINLVPGATPVARAPNRLAYSEIQELSKKDGSFRMYIDYIELNKLTMKNRYPLPRIDDLFDQLQGSSVYSKIDLRSGHHQLRVREDDIPKTAFPLWSLRVSGHAVWFYQRVGGVHESYESGVQA</sequence>
<evidence type="ECO:0000259" key="1">
    <source>
        <dbReference type="Pfam" id="PF00078"/>
    </source>
</evidence>
<proteinExistence type="predicted"/>
<dbReference type="Gene3D" id="3.10.10.10">
    <property type="entry name" value="HIV Type 1 Reverse Transcriptase, subunit A, domain 1"/>
    <property type="match status" value="1"/>
</dbReference>
<feature type="domain" description="Reverse transcriptase" evidence="1">
    <location>
        <begin position="119"/>
        <end position="188"/>
    </location>
</feature>
<dbReference type="CDD" id="cd01647">
    <property type="entry name" value="RT_LTR"/>
    <property type="match status" value="1"/>
</dbReference>
<dbReference type="InterPro" id="IPR043128">
    <property type="entry name" value="Rev_trsase/Diguanyl_cyclase"/>
</dbReference>
<gene>
    <name evidence="2" type="ORF">Tco_0628924</name>
</gene>
<dbReference type="Pfam" id="PF00078">
    <property type="entry name" value="RVT_1"/>
    <property type="match status" value="1"/>
</dbReference>
<evidence type="ECO:0000313" key="2">
    <source>
        <dbReference type="EMBL" id="GJS55562.1"/>
    </source>
</evidence>
<protein>
    <recommendedName>
        <fullName evidence="1">Reverse transcriptase domain-containing protein</fullName>
    </recommendedName>
</protein>
<dbReference type="Pfam" id="PF08284">
    <property type="entry name" value="RVP_2"/>
    <property type="match status" value="1"/>
</dbReference>